<evidence type="ECO:0000313" key="7">
    <source>
        <dbReference type="EMBL" id="KAF2201787.1"/>
    </source>
</evidence>
<gene>
    <name evidence="7" type="ORF">GQ43DRAFT_20384</name>
</gene>
<comment type="subcellular location">
    <subcellularLocation>
        <location evidence="1">Nucleus</location>
    </subcellularLocation>
</comment>
<dbReference type="Proteomes" id="UP000799536">
    <property type="component" value="Unassembled WGS sequence"/>
</dbReference>
<comment type="caution">
    <text evidence="7">The sequence shown here is derived from an EMBL/GenBank/DDBJ whole genome shotgun (WGS) entry which is preliminary data.</text>
</comment>
<evidence type="ECO:0000256" key="2">
    <source>
        <dbReference type="ARBA" id="ARBA00005942"/>
    </source>
</evidence>
<accession>A0A9P4MT75</accession>
<evidence type="ECO:0000256" key="3">
    <source>
        <dbReference type="ARBA" id="ARBA00023015"/>
    </source>
</evidence>
<evidence type="ECO:0000256" key="4">
    <source>
        <dbReference type="ARBA" id="ARBA00023163"/>
    </source>
</evidence>
<feature type="region of interest" description="Disordered" evidence="6">
    <location>
        <begin position="91"/>
        <end position="118"/>
    </location>
</feature>
<dbReference type="InterPro" id="IPR009332">
    <property type="entry name" value="Med22"/>
</dbReference>
<keyword evidence="4" id="KW-0804">Transcription</keyword>
<organism evidence="7 8">
    <name type="scientific">Delitschia confertaspora ATCC 74209</name>
    <dbReference type="NCBI Taxonomy" id="1513339"/>
    <lineage>
        <taxon>Eukaryota</taxon>
        <taxon>Fungi</taxon>
        <taxon>Dikarya</taxon>
        <taxon>Ascomycota</taxon>
        <taxon>Pezizomycotina</taxon>
        <taxon>Dothideomycetes</taxon>
        <taxon>Pleosporomycetidae</taxon>
        <taxon>Pleosporales</taxon>
        <taxon>Delitschiaceae</taxon>
        <taxon>Delitschia</taxon>
    </lineage>
</organism>
<sequence length="118" mass="12995">MTMYEGIMNSAAVEETEPAATANVELKIQEDTASLVRTAEDILTLIRQMQELWLFGSLDTLTKPADEEAAEAQALEIAKKIETIVKKKEDLGIGANGDPIPEGQDKPREPLEQGKEQR</sequence>
<evidence type="ECO:0000256" key="5">
    <source>
        <dbReference type="ARBA" id="ARBA00023242"/>
    </source>
</evidence>
<dbReference type="AlphaFoldDB" id="A0A9P4MT75"/>
<keyword evidence="8" id="KW-1185">Reference proteome</keyword>
<dbReference type="GO" id="GO:0003712">
    <property type="term" value="F:transcription coregulator activity"/>
    <property type="evidence" value="ECO:0007669"/>
    <property type="project" value="InterPro"/>
</dbReference>
<protein>
    <submittedName>
        <fullName evidence="7">Uncharacterized protein</fullName>
    </submittedName>
</protein>
<dbReference type="OrthoDB" id="203279at2759"/>
<dbReference type="EMBL" id="ML993961">
    <property type="protein sequence ID" value="KAF2201787.1"/>
    <property type="molecule type" value="Genomic_DNA"/>
</dbReference>
<evidence type="ECO:0000256" key="6">
    <source>
        <dbReference type="SAM" id="MobiDB-lite"/>
    </source>
</evidence>
<dbReference type="Pfam" id="PF06179">
    <property type="entry name" value="Med22"/>
    <property type="match status" value="1"/>
</dbReference>
<dbReference type="GO" id="GO:0016592">
    <property type="term" value="C:mediator complex"/>
    <property type="evidence" value="ECO:0007669"/>
    <property type="project" value="InterPro"/>
</dbReference>
<keyword evidence="5" id="KW-0539">Nucleus</keyword>
<feature type="compositionally biased region" description="Basic and acidic residues" evidence="6">
    <location>
        <begin position="103"/>
        <end position="118"/>
    </location>
</feature>
<evidence type="ECO:0000313" key="8">
    <source>
        <dbReference type="Proteomes" id="UP000799536"/>
    </source>
</evidence>
<dbReference type="Gene3D" id="6.10.280.160">
    <property type="entry name" value="Mediator of RNA polymerase II transcription subunit 22"/>
    <property type="match status" value="1"/>
</dbReference>
<evidence type="ECO:0000256" key="1">
    <source>
        <dbReference type="ARBA" id="ARBA00004123"/>
    </source>
</evidence>
<reference evidence="7" key="1">
    <citation type="journal article" date="2020" name="Stud. Mycol.">
        <title>101 Dothideomycetes genomes: a test case for predicting lifestyles and emergence of pathogens.</title>
        <authorList>
            <person name="Haridas S."/>
            <person name="Albert R."/>
            <person name="Binder M."/>
            <person name="Bloem J."/>
            <person name="Labutti K."/>
            <person name="Salamov A."/>
            <person name="Andreopoulos B."/>
            <person name="Baker S."/>
            <person name="Barry K."/>
            <person name="Bills G."/>
            <person name="Bluhm B."/>
            <person name="Cannon C."/>
            <person name="Castanera R."/>
            <person name="Culley D."/>
            <person name="Daum C."/>
            <person name="Ezra D."/>
            <person name="Gonzalez J."/>
            <person name="Henrissat B."/>
            <person name="Kuo A."/>
            <person name="Liang C."/>
            <person name="Lipzen A."/>
            <person name="Lutzoni F."/>
            <person name="Magnuson J."/>
            <person name="Mondo S."/>
            <person name="Nolan M."/>
            <person name="Ohm R."/>
            <person name="Pangilinan J."/>
            <person name="Park H.-J."/>
            <person name="Ramirez L."/>
            <person name="Alfaro M."/>
            <person name="Sun H."/>
            <person name="Tritt A."/>
            <person name="Yoshinaga Y."/>
            <person name="Zwiers L.-H."/>
            <person name="Turgeon B."/>
            <person name="Goodwin S."/>
            <person name="Spatafora J."/>
            <person name="Crous P."/>
            <person name="Grigoriev I."/>
        </authorList>
    </citation>
    <scope>NUCLEOTIDE SEQUENCE</scope>
    <source>
        <strain evidence="7">ATCC 74209</strain>
    </source>
</reference>
<keyword evidence="3" id="KW-0805">Transcription regulation</keyword>
<dbReference type="GO" id="GO:0006357">
    <property type="term" value="P:regulation of transcription by RNA polymerase II"/>
    <property type="evidence" value="ECO:0007669"/>
    <property type="project" value="InterPro"/>
</dbReference>
<comment type="similarity">
    <text evidence="2">Belongs to the Mediator complex subunit 22 family.</text>
</comment>
<proteinExistence type="inferred from homology"/>
<name>A0A9P4MT75_9PLEO</name>